<protein>
    <submittedName>
        <fullName evidence="2">Uncharacterized protein</fullName>
    </submittedName>
</protein>
<name>A0A401Q1R5_SCYTO</name>
<gene>
    <name evidence="2" type="ORF">scyTo_0021275</name>
</gene>
<dbReference type="PANTHER" id="PTHR14907:SF2">
    <property type="entry name" value="SUPPRESSOR APC DOMAIN-CONTAINING PROTEIN 2"/>
    <property type="match status" value="1"/>
</dbReference>
<evidence type="ECO:0000313" key="2">
    <source>
        <dbReference type="EMBL" id="GCB79253.1"/>
    </source>
</evidence>
<dbReference type="Gene3D" id="1.10.287.450">
    <property type="entry name" value="Helix hairpin bin"/>
    <property type="match status" value="1"/>
</dbReference>
<dbReference type="AlphaFoldDB" id="A0A401Q1R5"/>
<dbReference type="EMBL" id="BFAA01018566">
    <property type="protein sequence ID" value="GCB79253.1"/>
    <property type="molecule type" value="Genomic_DNA"/>
</dbReference>
<evidence type="ECO:0000313" key="3">
    <source>
        <dbReference type="Proteomes" id="UP000288216"/>
    </source>
</evidence>
<accession>A0A401Q1R5</accession>
<sequence>MNIPETRTELDGSPQKQGECKPAEIGRELRVQERKANADPRLQVIESLALEGQRYLKADGRPMGRYQSETTCGGITSSRRQARNRSELRRHTITSGVDYDRLKCMKELEREKDALLQGLEMVDSARGWYIQQIQETWERQRNIKSPAGSVSRSWISVQ</sequence>
<proteinExistence type="predicted"/>
<comment type="caution">
    <text evidence="2">The sequence shown here is derived from an EMBL/GenBank/DDBJ whole genome shotgun (WGS) entry which is preliminary data.</text>
</comment>
<reference evidence="2 3" key="1">
    <citation type="journal article" date="2018" name="Nat. Ecol. Evol.">
        <title>Shark genomes provide insights into elasmobranch evolution and the origin of vertebrates.</title>
        <authorList>
            <person name="Hara Y"/>
            <person name="Yamaguchi K"/>
            <person name="Onimaru K"/>
            <person name="Kadota M"/>
            <person name="Koyanagi M"/>
            <person name="Keeley SD"/>
            <person name="Tatsumi K"/>
            <person name="Tanaka K"/>
            <person name="Motone F"/>
            <person name="Kageyama Y"/>
            <person name="Nozu R"/>
            <person name="Adachi N"/>
            <person name="Nishimura O"/>
            <person name="Nakagawa R"/>
            <person name="Tanegashima C"/>
            <person name="Kiyatake I"/>
            <person name="Matsumoto R"/>
            <person name="Murakumo K"/>
            <person name="Nishida K"/>
            <person name="Terakita A"/>
            <person name="Kuratani S"/>
            <person name="Sato K"/>
            <person name="Hyodo S Kuraku.S."/>
        </authorList>
    </citation>
    <scope>NUCLEOTIDE SEQUENCE [LARGE SCALE GENOMIC DNA]</scope>
</reference>
<dbReference type="OrthoDB" id="10035013at2759"/>
<organism evidence="2 3">
    <name type="scientific">Scyliorhinus torazame</name>
    <name type="common">Cloudy catshark</name>
    <name type="synonym">Catulus torazame</name>
    <dbReference type="NCBI Taxonomy" id="75743"/>
    <lineage>
        <taxon>Eukaryota</taxon>
        <taxon>Metazoa</taxon>
        <taxon>Chordata</taxon>
        <taxon>Craniata</taxon>
        <taxon>Vertebrata</taxon>
        <taxon>Chondrichthyes</taxon>
        <taxon>Elasmobranchii</taxon>
        <taxon>Galeomorphii</taxon>
        <taxon>Galeoidea</taxon>
        <taxon>Carcharhiniformes</taxon>
        <taxon>Scyliorhinidae</taxon>
        <taxon>Scyliorhinus</taxon>
    </lineage>
</organism>
<dbReference type="PANTHER" id="PTHR14907">
    <property type="entry name" value="FI14130P"/>
    <property type="match status" value="1"/>
</dbReference>
<keyword evidence="3" id="KW-1185">Reference proteome</keyword>
<feature type="compositionally biased region" description="Polar residues" evidence="1">
    <location>
        <begin position="67"/>
        <end position="79"/>
    </location>
</feature>
<feature type="region of interest" description="Disordered" evidence="1">
    <location>
        <begin position="1"/>
        <end position="26"/>
    </location>
</feature>
<dbReference type="InterPro" id="IPR026828">
    <property type="entry name" value="SAPC2_1/2"/>
</dbReference>
<evidence type="ECO:0000256" key="1">
    <source>
        <dbReference type="SAM" id="MobiDB-lite"/>
    </source>
</evidence>
<feature type="compositionally biased region" description="Basic and acidic residues" evidence="1">
    <location>
        <begin position="1"/>
        <end position="10"/>
    </location>
</feature>
<dbReference type="Proteomes" id="UP000288216">
    <property type="component" value="Unassembled WGS sequence"/>
</dbReference>
<dbReference type="Pfam" id="PF11414">
    <property type="entry name" value="Suppressor_APC"/>
    <property type="match status" value="1"/>
</dbReference>
<feature type="region of interest" description="Disordered" evidence="1">
    <location>
        <begin position="60"/>
        <end position="89"/>
    </location>
</feature>